<name>A0A9P0P316_ACAOB</name>
<evidence type="ECO:0000313" key="2">
    <source>
        <dbReference type="Proteomes" id="UP001152888"/>
    </source>
</evidence>
<accession>A0A9P0P316</accession>
<reference evidence="1" key="1">
    <citation type="submission" date="2022-03" db="EMBL/GenBank/DDBJ databases">
        <authorList>
            <person name="Sayadi A."/>
        </authorList>
    </citation>
    <scope>NUCLEOTIDE SEQUENCE</scope>
</reference>
<sequence>MVFKYKRKTERAQGRDENVMNRAINSINQRETSIRGAALQFRINTISHFTKTFFKAALQKTTV</sequence>
<dbReference type="EMBL" id="CAKOFQ010006750">
    <property type="protein sequence ID" value="CAH1967986.1"/>
    <property type="molecule type" value="Genomic_DNA"/>
</dbReference>
<proteinExistence type="predicted"/>
<protein>
    <submittedName>
        <fullName evidence="1">Uncharacterized protein</fullName>
    </submittedName>
</protein>
<organism evidence="1 2">
    <name type="scientific">Acanthoscelides obtectus</name>
    <name type="common">Bean weevil</name>
    <name type="synonym">Bruchus obtectus</name>
    <dbReference type="NCBI Taxonomy" id="200917"/>
    <lineage>
        <taxon>Eukaryota</taxon>
        <taxon>Metazoa</taxon>
        <taxon>Ecdysozoa</taxon>
        <taxon>Arthropoda</taxon>
        <taxon>Hexapoda</taxon>
        <taxon>Insecta</taxon>
        <taxon>Pterygota</taxon>
        <taxon>Neoptera</taxon>
        <taxon>Endopterygota</taxon>
        <taxon>Coleoptera</taxon>
        <taxon>Polyphaga</taxon>
        <taxon>Cucujiformia</taxon>
        <taxon>Chrysomeloidea</taxon>
        <taxon>Chrysomelidae</taxon>
        <taxon>Bruchinae</taxon>
        <taxon>Bruchini</taxon>
        <taxon>Acanthoscelides</taxon>
    </lineage>
</organism>
<dbReference type="Proteomes" id="UP001152888">
    <property type="component" value="Unassembled WGS sequence"/>
</dbReference>
<evidence type="ECO:0000313" key="1">
    <source>
        <dbReference type="EMBL" id="CAH1967986.1"/>
    </source>
</evidence>
<keyword evidence="2" id="KW-1185">Reference proteome</keyword>
<dbReference type="AlphaFoldDB" id="A0A9P0P316"/>
<comment type="caution">
    <text evidence="1">The sequence shown here is derived from an EMBL/GenBank/DDBJ whole genome shotgun (WGS) entry which is preliminary data.</text>
</comment>
<gene>
    <name evidence="1" type="ORF">ACAOBT_LOCUS7636</name>
</gene>